<proteinExistence type="predicted"/>
<dbReference type="Pfam" id="PF22785">
    <property type="entry name" value="Tc-R-P"/>
    <property type="match status" value="1"/>
</dbReference>
<evidence type="ECO:0000259" key="2">
    <source>
        <dbReference type="PROSITE" id="PS50056"/>
    </source>
</evidence>
<gene>
    <name evidence="3" type="ORF">ADL17_12555</name>
</gene>
<dbReference type="InterPro" id="IPR003595">
    <property type="entry name" value="Tyr_Pase_cat"/>
</dbReference>
<dbReference type="Proteomes" id="UP000053246">
    <property type="component" value="Unassembled WGS sequence"/>
</dbReference>
<dbReference type="EMBL" id="LMWI01000002">
    <property type="protein sequence ID" value="KUJ44068.1"/>
    <property type="molecule type" value="Genomic_DNA"/>
</dbReference>
<dbReference type="PROSITE" id="PS50056">
    <property type="entry name" value="TYR_PHOSPHATASE_2"/>
    <property type="match status" value="1"/>
</dbReference>
<feature type="region of interest" description="Disordered" evidence="1">
    <location>
        <begin position="149"/>
        <end position="169"/>
    </location>
</feature>
<organism evidence="3 4">
    <name type="scientific">Micromonospora maris</name>
    <dbReference type="NCBI Taxonomy" id="1003110"/>
    <lineage>
        <taxon>Bacteria</taxon>
        <taxon>Bacillati</taxon>
        <taxon>Actinomycetota</taxon>
        <taxon>Actinomycetes</taxon>
        <taxon>Micromonosporales</taxon>
        <taxon>Micromonosporaceae</taxon>
        <taxon>Micromonospora</taxon>
    </lineage>
</organism>
<sequence>MRLTPTLYRIPTPSPGQLSTMPRPRGDDWLDDEMIALRDLGVDVLVCLLTPTEAAELGLTGEAAAATNAGLEFHALPVDDLGVPDRALAQPLLDLLHDRLTGGRHVAVHCRAGIGRSSLIAAACLLRLGAPLDDVWKVIGEARGVSVPETDEQRHWPLTSHVAPVDRDR</sequence>
<evidence type="ECO:0000313" key="3">
    <source>
        <dbReference type="EMBL" id="KUJ44068.1"/>
    </source>
</evidence>
<keyword evidence="4" id="KW-1185">Reference proteome</keyword>
<dbReference type="RefSeq" id="WP_013733217.1">
    <property type="nucleotide sequence ID" value="NZ_LMWI01000002.1"/>
</dbReference>
<feature type="domain" description="Tyrosine specific protein phosphatases" evidence="2">
    <location>
        <begin position="90"/>
        <end position="154"/>
    </location>
</feature>
<dbReference type="AlphaFoldDB" id="A0A9X0HZL9"/>
<dbReference type="OMA" id="EQRAWTD"/>
<protein>
    <submittedName>
        <fullName evidence="3">Tyrosine protein phosphatase</fullName>
    </submittedName>
</protein>
<dbReference type="PANTHER" id="PTHR23339">
    <property type="entry name" value="TYROSINE SPECIFIC PROTEIN PHOSPHATASE AND DUAL SPECIFICITY PROTEIN PHOSPHATASE"/>
    <property type="match status" value="1"/>
</dbReference>
<comment type="caution">
    <text evidence="3">The sequence shown here is derived from an EMBL/GenBank/DDBJ whole genome shotgun (WGS) entry which is preliminary data.</text>
</comment>
<evidence type="ECO:0000256" key="1">
    <source>
        <dbReference type="SAM" id="MobiDB-lite"/>
    </source>
</evidence>
<dbReference type="InterPro" id="IPR029021">
    <property type="entry name" value="Prot-tyrosine_phosphatase-like"/>
</dbReference>
<dbReference type="SUPFAM" id="SSF52799">
    <property type="entry name" value="(Phosphotyrosine protein) phosphatases II"/>
    <property type="match status" value="1"/>
</dbReference>
<dbReference type="Gene3D" id="3.90.190.10">
    <property type="entry name" value="Protein tyrosine phosphatase superfamily"/>
    <property type="match status" value="1"/>
</dbReference>
<dbReference type="PROSITE" id="PS00383">
    <property type="entry name" value="TYR_PHOSPHATASE_1"/>
    <property type="match status" value="1"/>
</dbReference>
<name>A0A9X0HZL9_9ACTN</name>
<dbReference type="InterPro" id="IPR050561">
    <property type="entry name" value="PTP"/>
</dbReference>
<dbReference type="InterPro" id="IPR000387">
    <property type="entry name" value="Tyr_Pase_dom"/>
</dbReference>
<evidence type="ECO:0000313" key="4">
    <source>
        <dbReference type="Proteomes" id="UP000053246"/>
    </source>
</evidence>
<reference evidence="3 4" key="1">
    <citation type="submission" date="2015-10" db="EMBL/GenBank/DDBJ databases">
        <authorList>
            <person name="Ju K.-S."/>
            <person name="Doroghazi J.R."/>
            <person name="Metcalf W.W."/>
        </authorList>
    </citation>
    <scope>NUCLEOTIDE SEQUENCE [LARGE SCALE GENOMIC DNA]</scope>
    <source>
        <strain evidence="3 4">NRRL B-24793</strain>
    </source>
</reference>
<accession>A0A9X0HZL9</accession>
<dbReference type="InterPro" id="IPR016130">
    <property type="entry name" value="Tyr_Pase_AS"/>
</dbReference>
<dbReference type="SMART" id="SM00404">
    <property type="entry name" value="PTPc_motif"/>
    <property type="match status" value="1"/>
</dbReference>